<proteinExistence type="predicted"/>
<dbReference type="Proteomes" id="UP000695802">
    <property type="component" value="Unassembled WGS sequence"/>
</dbReference>
<comment type="caution">
    <text evidence="1">The sequence shown here is derived from an EMBL/GenBank/DDBJ whole genome shotgun (WGS) entry which is preliminary data.</text>
</comment>
<dbReference type="EMBL" id="JAFIWB010000013">
    <property type="protein sequence ID" value="MBN6103024.1"/>
    <property type="molecule type" value="Genomic_DNA"/>
</dbReference>
<name>A0ABS3B324_9XANT</name>
<protein>
    <submittedName>
        <fullName evidence="1">Uncharacterized protein</fullName>
    </submittedName>
</protein>
<keyword evidence="2" id="KW-1185">Reference proteome</keyword>
<dbReference type="RefSeq" id="WP_206229932.1">
    <property type="nucleotide sequence ID" value="NZ_JAFIWB010000013.1"/>
</dbReference>
<evidence type="ECO:0000313" key="2">
    <source>
        <dbReference type="Proteomes" id="UP000695802"/>
    </source>
</evidence>
<evidence type="ECO:0000313" key="1">
    <source>
        <dbReference type="EMBL" id="MBN6103024.1"/>
    </source>
</evidence>
<organism evidence="1 2">
    <name type="scientific">Xanthomonas bonasiae</name>
    <dbReference type="NCBI Taxonomy" id="2810351"/>
    <lineage>
        <taxon>Bacteria</taxon>
        <taxon>Pseudomonadati</taxon>
        <taxon>Pseudomonadota</taxon>
        <taxon>Gammaproteobacteria</taxon>
        <taxon>Lysobacterales</taxon>
        <taxon>Lysobacteraceae</taxon>
        <taxon>Xanthomonas</taxon>
    </lineage>
</organism>
<gene>
    <name evidence="1" type="ORF">JR064_12690</name>
</gene>
<sequence>MSLSETEVAAALERMLGKLKTLPACSSKEDVVQALREAAASAHADWTVPSLAHEMTKSYDDGSVRVVLNAHLLLINPSGAYRIIDVRKEKIFHECPSASGDPFKIPEGFRI</sequence>
<accession>A0ABS3B324</accession>
<reference evidence="1 2" key="1">
    <citation type="submission" date="2021-02" db="EMBL/GenBank/DDBJ databases">
        <title>Taxonomically Unique Crown Gall-Associated Xanthomonas Stains Have Deficiency in Virulence Repertories.</title>
        <authorList>
            <person name="Mafakheri H."/>
            <person name="Taghavi S.M."/>
            <person name="Dimkic I."/>
            <person name="Nemanja K."/>
            <person name="Osdaghi E."/>
        </authorList>
    </citation>
    <scope>NUCLEOTIDE SEQUENCE [LARGE SCALE GENOMIC DNA]</scope>
    <source>
        <strain evidence="1 2">FX4</strain>
    </source>
</reference>